<feature type="domain" description="Ig-like" evidence="5">
    <location>
        <begin position="50"/>
        <end position="137"/>
    </location>
</feature>
<dbReference type="AlphaFoldDB" id="A0AAW0H225"/>
<dbReference type="InterPro" id="IPR003599">
    <property type="entry name" value="Ig_sub"/>
</dbReference>
<dbReference type="PROSITE" id="PS50835">
    <property type="entry name" value="IG_LIKE"/>
    <property type="match status" value="1"/>
</dbReference>
<dbReference type="SUPFAM" id="SSF48726">
    <property type="entry name" value="Immunoglobulin"/>
    <property type="match status" value="2"/>
</dbReference>
<keyword evidence="3" id="KW-1015">Disulfide bond</keyword>
<gene>
    <name evidence="6" type="ORF">U0070_021961</name>
</gene>
<dbReference type="Gene3D" id="2.60.40.10">
    <property type="entry name" value="Immunoglobulins"/>
    <property type="match status" value="2"/>
</dbReference>
<dbReference type="Pfam" id="PF07686">
    <property type="entry name" value="V-set"/>
    <property type="match status" value="2"/>
</dbReference>
<dbReference type="GO" id="GO:0005886">
    <property type="term" value="C:plasma membrane"/>
    <property type="evidence" value="ECO:0007669"/>
    <property type="project" value="UniProtKB-ARBA"/>
</dbReference>
<reference evidence="6 7" key="1">
    <citation type="journal article" date="2023" name="bioRxiv">
        <title>Conserved and derived expression patterns and positive selection on dental genes reveal complex evolutionary context of ever-growing rodent molars.</title>
        <authorList>
            <person name="Calamari Z.T."/>
            <person name="Song A."/>
            <person name="Cohen E."/>
            <person name="Akter M."/>
            <person name="Roy R.D."/>
            <person name="Hallikas O."/>
            <person name="Christensen M.M."/>
            <person name="Li P."/>
            <person name="Marangoni P."/>
            <person name="Jernvall J."/>
            <person name="Klein O.D."/>
        </authorList>
    </citation>
    <scope>NUCLEOTIDE SEQUENCE [LARGE SCALE GENOMIC DNA]</scope>
    <source>
        <strain evidence="6">V071</strain>
    </source>
</reference>
<evidence type="ECO:0000259" key="5">
    <source>
        <dbReference type="PROSITE" id="PS50835"/>
    </source>
</evidence>
<dbReference type="PANTHER" id="PTHR23267">
    <property type="entry name" value="IMMUNOGLOBULIN LIGHT CHAIN"/>
    <property type="match status" value="1"/>
</dbReference>
<evidence type="ECO:0000256" key="4">
    <source>
        <dbReference type="ARBA" id="ARBA00043265"/>
    </source>
</evidence>
<evidence type="ECO:0000313" key="6">
    <source>
        <dbReference type="EMBL" id="KAK7796438.1"/>
    </source>
</evidence>
<dbReference type="InterPro" id="IPR013106">
    <property type="entry name" value="Ig_V-set"/>
</dbReference>
<keyword evidence="2" id="KW-1064">Adaptive immunity</keyword>
<evidence type="ECO:0000256" key="1">
    <source>
        <dbReference type="ARBA" id="ARBA00022859"/>
    </source>
</evidence>
<dbReference type="Proteomes" id="UP001488838">
    <property type="component" value="Unassembled WGS sequence"/>
</dbReference>
<feature type="non-terminal residue" evidence="6">
    <location>
        <position position="1"/>
    </location>
</feature>
<evidence type="ECO:0000313" key="7">
    <source>
        <dbReference type="Proteomes" id="UP001488838"/>
    </source>
</evidence>
<dbReference type="GO" id="GO:0019814">
    <property type="term" value="C:immunoglobulin complex"/>
    <property type="evidence" value="ECO:0007669"/>
    <property type="project" value="UniProtKB-KW"/>
</dbReference>
<name>A0AAW0H225_MYOGA</name>
<keyword evidence="4" id="KW-1280">Immunoglobulin</keyword>
<evidence type="ECO:0000256" key="3">
    <source>
        <dbReference type="ARBA" id="ARBA00023157"/>
    </source>
</evidence>
<comment type="caution">
    <text evidence="6">The sequence shown here is derived from an EMBL/GenBank/DDBJ whole genome shotgun (WGS) entry which is preliminary data.</text>
</comment>
<dbReference type="InterPro" id="IPR036179">
    <property type="entry name" value="Ig-like_dom_sf"/>
</dbReference>
<evidence type="ECO:0000256" key="2">
    <source>
        <dbReference type="ARBA" id="ARBA00023130"/>
    </source>
</evidence>
<dbReference type="InterPro" id="IPR007110">
    <property type="entry name" value="Ig-like_dom"/>
</dbReference>
<keyword evidence="7" id="KW-1185">Reference proteome</keyword>
<dbReference type="SMART" id="SM00409">
    <property type="entry name" value="IG"/>
    <property type="match status" value="2"/>
</dbReference>
<organism evidence="6 7">
    <name type="scientific">Myodes glareolus</name>
    <name type="common">Bank vole</name>
    <name type="synonym">Clethrionomys glareolus</name>
    <dbReference type="NCBI Taxonomy" id="447135"/>
    <lineage>
        <taxon>Eukaryota</taxon>
        <taxon>Metazoa</taxon>
        <taxon>Chordata</taxon>
        <taxon>Craniata</taxon>
        <taxon>Vertebrata</taxon>
        <taxon>Euteleostomi</taxon>
        <taxon>Mammalia</taxon>
        <taxon>Eutheria</taxon>
        <taxon>Euarchontoglires</taxon>
        <taxon>Glires</taxon>
        <taxon>Rodentia</taxon>
        <taxon>Myomorpha</taxon>
        <taxon>Muroidea</taxon>
        <taxon>Cricetidae</taxon>
        <taxon>Arvicolinae</taxon>
        <taxon>Myodes</taxon>
    </lineage>
</organism>
<proteinExistence type="predicted"/>
<dbReference type="GO" id="GO:0005576">
    <property type="term" value="C:extracellular region"/>
    <property type="evidence" value="ECO:0007669"/>
    <property type="project" value="UniProtKB-ARBA"/>
</dbReference>
<accession>A0AAW0H225</accession>
<dbReference type="InterPro" id="IPR013783">
    <property type="entry name" value="Ig-like_fold"/>
</dbReference>
<dbReference type="GO" id="GO:0002250">
    <property type="term" value="P:adaptive immune response"/>
    <property type="evidence" value="ECO:0007669"/>
    <property type="project" value="UniProtKB-KW"/>
</dbReference>
<sequence>STAHWTDNFFIDRSHPMLDSASDSSHTDTMFPSPLLGLLLLWLSGARCDIQMTQSPASLPVSLGDSVTMTCQASQNIYSNLAWYQQKPGNPPKLLIYNANSLADGVPTRFSGSGSGTQYSLKISGLKSEDAASYYCQQYSSYPPTVIQVMTKITQENRSVRCNIQMTQSPGSLSAALQDSVTITFWKSQNIYNALAWYQQKPGKSPKLLIYAANMLAYGCKHEVPSRFSGSGFFMQYSLKIGSLQAEDAATYYCLQFRYASPTVIKAMTLTI</sequence>
<protein>
    <recommendedName>
        <fullName evidence="5">Ig-like domain-containing protein</fullName>
    </recommendedName>
</protein>
<keyword evidence="1" id="KW-0391">Immunity</keyword>
<dbReference type="FunFam" id="2.60.40.10:FF:000212">
    <property type="entry name" value="Immunoglobulin kappa chain variable 12-38"/>
    <property type="match status" value="2"/>
</dbReference>
<dbReference type="SMART" id="SM00406">
    <property type="entry name" value="IGv"/>
    <property type="match status" value="2"/>
</dbReference>
<dbReference type="InterPro" id="IPR050150">
    <property type="entry name" value="IgV_Light_Chain"/>
</dbReference>
<dbReference type="EMBL" id="JBBHLL010001192">
    <property type="protein sequence ID" value="KAK7796438.1"/>
    <property type="molecule type" value="Genomic_DNA"/>
</dbReference>